<dbReference type="EMBL" id="AMQN01000905">
    <property type="status" value="NOT_ANNOTATED_CDS"/>
    <property type="molecule type" value="Genomic_DNA"/>
</dbReference>
<dbReference type="Gene3D" id="2.60.40.10">
    <property type="entry name" value="Immunoglobulins"/>
    <property type="match status" value="1"/>
</dbReference>
<keyword evidence="4" id="KW-0677">Repeat</keyword>
<dbReference type="EMBL" id="KB297234">
    <property type="protein sequence ID" value="ELU10778.1"/>
    <property type="molecule type" value="Genomic_DNA"/>
</dbReference>
<dbReference type="HOGENOM" id="CLU_145026_1_1_1"/>
<gene>
    <name evidence="9" type="ORF">CAPTEDRAFT_115397</name>
</gene>
<dbReference type="GO" id="GO:0030017">
    <property type="term" value="C:sarcomere"/>
    <property type="evidence" value="ECO:0007669"/>
    <property type="project" value="UniProtKB-ARBA"/>
</dbReference>
<evidence type="ECO:0000313" key="9">
    <source>
        <dbReference type="EMBL" id="ELU10778.1"/>
    </source>
</evidence>
<dbReference type="Proteomes" id="UP000014760">
    <property type="component" value="Unassembled WGS sequence"/>
</dbReference>
<dbReference type="FunFam" id="2.60.40.10:FF:000345">
    <property type="entry name" value="Muscle M-line assembly protein unc-89"/>
    <property type="match status" value="1"/>
</dbReference>
<feature type="non-terminal residue" evidence="9">
    <location>
        <position position="1"/>
    </location>
</feature>
<dbReference type="EnsemblMetazoa" id="CapteT115397">
    <property type="protein sequence ID" value="CapteP115397"/>
    <property type="gene ID" value="CapteG115397"/>
</dbReference>
<evidence type="ECO:0000313" key="10">
    <source>
        <dbReference type="EnsemblMetazoa" id="CapteP115397"/>
    </source>
</evidence>
<name>R7UVX9_CAPTE</name>
<evidence type="ECO:0000256" key="3">
    <source>
        <dbReference type="ARBA" id="ARBA00022490"/>
    </source>
</evidence>
<feature type="region of interest" description="Disordered" evidence="7">
    <location>
        <begin position="36"/>
        <end position="55"/>
    </location>
</feature>
<protein>
    <recommendedName>
        <fullName evidence="8">Ig-like domain-containing protein</fullName>
    </recommendedName>
</protein>
<organism evidence="9">
    <name type="scientific">Capitella teleta</name>
    <name type="common">Polychaete worm</name>
    <dbReference type="NCBI Taxonomy" id="283909"/>
    <lineage>
        <taxon>Eukaryota</taxon>
        <taxon>Metazoa</taxon>
        <taxon>Spiralia</taxon>
        <taxon>Lophotrochozoa</taxon>
        <taxon>Annelida</taxon>
        <taxon>Polychaeta</taxon>
        <taxon>Sedentaria</taxon>
        <taxon>Scolecida</taxon>
        <taxon>Capitellidae</taxon>
        <taxon>Capitella</taxon>
    </lineage>
</organism>
<comment type="similarity">
    <text evidence="2">Belongs to the protein kinase superfamily. CAMK Ser/Thr protein kinase family.</text>
</comment>
<keyword evidence="3" id="KW-0963">Cytoplasm</keyword>
<reference evidence="11" key="1">
    <citation type="submission" date="2012-12" db="EMBL/GenBank/DDBJ databases">
        <authorList>
            <person name="Hellsten U."/>
            <person name="Grimwood J."/>
            <person name="Chapman J.A."/>
            <person name="Shapiro H."/>
            <person name="Aerts A."/>
            <person name="Otillar R.P."/>
            <person name="Terry A.Y."/>
            <person name="Boore J.L."/>
            <person name="Simakov O."/>
            <person name="Marletaz F."/>
            <person name="Cho S.-J."/>
            <person name="Edsinger-Gonzales E."/>
            <person name="Havlak P."/>
            <person name="Kuo D.-H."/>
            <person name="Larsson T."/>
            <person name="Lv J."/>
            <person name="Arendt D."/>
            <person name="Savage R."/>
            <person name="Osoegawa K."/>
            <person name="de Jong P."/>
            <person name="Lindberg D.R."/>
            <person name="Seaver E.C."/>
            <person name="Weisblat D.A."/>
            <person name="Putnam N.H."/>
            <person name="Grigoriev I.V."/>
            <person name="Rokhsar D.S."/>
        </authorList>
    </citation>
    <scope>NUCLEOTIDE SEQUENCE</scope>
    <source>
        <strain evidence="11">I ESC-2004</strain>
    </source>
</reference>
<dbReference type="PROSITE" id="PS50835">
    <property type="entry name" value="IG_LIKE"/>
    <property type="match status" value="1"/>
</dbReference>
<dbReference type="InterPro" id="IPR007110">
    <property type="entry name" value="Ig-like_dom"/>
</dbReference>
<evidence type="ECO:0000259" key="8">
    <source>
        <dbReference type="PROSITE" id="PS50835"/>
    </source>
</evidence>
<reference evidence="10" key="3">
    <citation type="submission" date="2015-06" db="UniProtKB">
        <authorList>
            <consortium name="EnsemblMetazoa"/>
        </authorList>
    </citation>
    <scope>IDENTIFICATION</scope>
</reference>
<dbReference type="InterPro" id="IPR003598">
    <property type="entry name" value="Ig_sub2"/>
</dbReference>
<evidence type="ECO:0000313" key="11">
    <source>
        <dbReference type="Proteomes" id="UP000014760"/>
    </source>
</evidence>
<sequence length="96" mass="10755">PEFVKRLNAFEEAKAGTTVVFECKVKAFPKSTNRWYKDDEEISEDDPRYQTEESSNGEIRLIIEDCSKEDEAAYKCKAENSEGVASSTGYLSVTGS</sequence>
<dbReference type="InterPro" id="IPR013098">
    <property type="entry name" value="Ig_I-set"/>
</dbReference>
<dbReference type="SMART" id="SM00409">
    <property type="entry name" value="IG"/>
    <property type="match status" value="1"/>
</dbReference>
<proteinExistence type="inferred from homology"/>
<dbReference type="AlphaFoldDB" id="R7UVX9"/>
<evidence type="ECO:0000256" key="1">
    <source>
        <dbReference type="ARBA" id="ARBA00004496"/>
    </source>
</evidence>
<dbReference type="InterPro" id="IPR013783">
    <property type="entry name" value="Ig-like_fold"/>
</dbReference>
<evidence type="ECO:0000256" key="4">
    <source>
        <dbReference type="ARBA" id="ARBA00022737"/>
    </source>
</evidence>
<dbReference type="OrthoDB" id="5969272at2759"/>
<dbReference type="SMART" id="SM00408">
    <property type="entry name" value="IGc2"/>
    <property type="match status" value="1"/>
</dbReference>
<comment type="subcellular location">
    <subcellularLocation>
        <location evidence="1">Cytoplasm</location>
    </subcellularLocation>
</comment>
<dbReference type="GO" id="GO:0004672">
    <property type="term" value="F:protein kinase activity"/>
    <property type="evidence" value="ECO:0007669"/>
    <property type="project" value="TreeGrafter"/>
</dbReference>
<evidence type="ECO:0000256" key="6">
    <source>
        <dbReference type="ARBA" id="ARBA00023319"/>
    </source>
</evidence>
<dbReference type="InterPro" id="IPR036179">
    <property type="entry name" value="Ig-like_dom_sf"/>
</dbReference>
<accession>R7UVX9</accession>
<dbReference type="SUPFAM" id="SSF48726">
    <property type="entry name" value="Immunoglobulin"/>
    <property type="match status" value="1"/>
</dbReference>
<dbReference type="PANTHER" id="PTHR47633:SF16">
    <property type="entry name" value="CAVP-TARGET PROTEIN-LIKE"/>
    <property type="match status" value="1"/>
</dbReference>
<evidence type="ECO:0000256" key="5">
    <source>
        <dbReference type="ARBA" id="ARBA00023157"/>
    </source>
</evidence>
<keyword evidence="5" id="KW-1015">Disulfide bond</keyword>
<keyword evidence="11" id="KW-1185">Reference proteome</keyword>
<reference evidence="9 11" key="2">
    <citation type="journal article" date="2013" name="Nature">
        <title>Insights into bilaterian evolution from three spiralian genomes.</title>
        <authorList>
            <person name="Simakov O."/>
            <person name="Marletaz F."/>
            <person name="Cho S.J."/>
            <person name="Edsinger-Gonzales E."/>
            <person name="Havlak P."/>
            <person name="Hellsten U."/>
            <person name="Kuo D.H."/>
            <person name="Larsson T."/>
            <person name="Lv J."/>
            <person name="Arendt D."/>
            <person name="Savage R."/>
            <person name="Osoegawa K."/>
            <person name="de Jong P."/>
            <person name="Grimwood J."/>
            <person name="Chapman J.A."/>
            <person name="Shapiro H."/>
            <person name="Aerts A."/>
            <person name="Otillar R.P."/>
            <person name="Terry A.Y."/>
            <person name="Boore J.L."/>
            <person name="Grigoriev I.V."/>
            <person name="Lindberg D.R."/>
            <person name="Seaver E.C."/>
            <person name="Weisblat D.A."/>
            <person name="Putnam N.H."/>
            <person name="Rokhsar D.S."/>
        </authorList>
    </citation>
    <scope>NUCLEOTIDE SEQUENCE</scope>
    <source>
        <strain evidence="9 11">I ESC-2004</strain>
    </source>
</reference>
<dbReference type="InterPro" id="IPR003599">
    <property type="entry name" value="Ig_sub"/>
</dbReference>
<keyword evidence="6" id="KW-0393">Immunoglobulin domain</keyword>
<dbReference type="Pfam" id="PF07679">
    <property type="entry name" value="I-set"/>
    <property type="match status" value="1"/>
</dbReference>
<feature type="domain" description="Ig-like" evidence="8">
    <location>
        <begin position="1"/>
        <end position="92"/>
    </location>
</feature>
<dbReference type="PANTHER" id="PTHR47633">
    <property type="entry name" value="IMMUNOGLOBULIN"/>
    <property type="match status" value="1"/>
</dbReference>
<evidence type="ECO:0000256" key="2">
    <source>
        <dbReference type="ARBA" id="ARBA00006692"/>
    </source>
</evidence>
<evidence type="ECO:0000256" key="7">
    <source>
        <dbReference type="SAM" id="MobiDB-lite"/>
    </source>
</evidence>
<dbReference type="STRING" id="283909.R7UVX9"/>